<dbReference type="PANTHER" id="PTHR45138">
    <property type="entry name" value="REGULATORY COMPONENTS OF SENSORY TRANSDUCTION SYSTEM"/>
    <property type="match status" value="1"/>
</dbReference>
<evidence type="ECO:0000256" key="3">
    <source>
        <dbReference type="ARBA" id="ARBA00022840"/>
    </source>
</evidence>
<dbReference type="InterPro" id="IPR027417">
    <property type="entry name" value="P-loop_NTPase"/>
</dbReference>
<keyword evidence="3 5" id="KW-0067">ATP-binding</keyword>
<dbReference type="InterPro" id="IPR029016">
    <property type="entry name" value="GAF-like_dom_sf"/>
</dbReference>
<reference evidence="9 10" key="1">
    <citation type="submission" date="2019-06" db="EMBL/GenBank/DDBJ databases">
        <title>Persicimonas caeni gen. nov., sp. nov., a predatory bacterium isolated from solar saltern.</title>
        <authorList>
            <person name="Wang S."/>
        </authorList>
    </citation>
    <scope>NUCLEOTIDE SEQUENCE [LARGE SCALE GENOMIC DNA]</scope>
    <source>
        <strain evidence="9 10">YN101</strain>
    </source>
</reference>
<dbReference type="CDD" id="cd14014">
    <property type="entry name" value="STKc_PknB_like"/>
    <property type="match status" value="1"/>
</dbReference>
<dbReference type="Pfam" id="PF13492">
    <property type="entry name" value="GAF_3"/>
    <property type="match status" value="2"/>
</dbReference>
<dbReference type="GO" id="GO:0043709">
    <property type="term" value="P:cell adhesion involved in single-species biofilm formation"/>
    <property type="evidence" value="ECO:0007669"/>
    <property type="project" value="TreeGrafter"/>
</dbReference>
<dbReference type="PROSITE" id="PS50887">
    <property type="entry name" value="GGDEF"/>
    <property type="match status" value="1"/>
</dbReference>
<dbReference type="Gene3D" id="3.30.70.270">
    <property type="match status" value="1"/>
</dbReference>
<keyword evidence="4" id="KW-0802">TPR repeat</keyword>
<protein>
    <submittedName>
        <fullName evidence="9">Diguanylate cyclase</fullName>
    </submittedName>
</protein>
<accession>A0A4Y6PMW0</accession>
<dbReference type="NCBIfam" id="TIGR00254">
    <property type="entry name" value="GGDEF"/>
    <property type="match status" value="1"/>
</dbReference>
<evidence type="ECO:0000256" key="6">
    <source>
        <dbReference type="SAM" id="MobiDB-lite"/>
    </source>
</evidence>
<feature type="domain" description="GGDEF" evidence="8">
    <location>
        <begin position="1660"/>
        <end position="1794"/>
    </location>
</feature>
<evidence type="ECO:0000313" key="10">
    <source>
        <dbReference type="Proteomes" id="UP000315995"/>
    </source>
</evidence>
<dbReference type="PROSITE" id="PS50005">
    <property type="entry name" value="TPR"/>
    <property type="match status" value="1"/>
</dbReference>
<dbReference type="CDD" id="cd01949">
    <property type="entry name" value="GGDEF"/>
    <property type="match status" value="1"/>
</dbReference>
<dbReference type="SUPFAM" id="SSF56112">
    <property type="entry name" value="Protein kinase-like (PK-like)"/>
    <property type="match status" value="1"/>
</dbReference>
<feature type="binding site" evidence="5">
    <location>
        <position position="45"/>
    </location>
    <ligand>
        <name>ATP</name>
        <dbReference type="ChEBI" id="CHEBI:30616"/>
    </ligand>
</feature>
<dbReference type="GO" id="GO:0004672">
    <property type="term" value="F:protein kinase activity"/>
    <property type="evidence" value="ECO:0007669"/>
    <property type="project" value="InterPro"/>
</dbReference>
<dbReference type="SMART" id="SM00028">
    <property type="entry name" value="TPR"/>
    <property type="match status" value="2"/>
</dbReference>
<dbReference type="InterPro" id="IPR041664">
    <property type="entry name" value="AAA_16"/>
</dbReference>
<dbReference type="InterPro" id="IPR003018">
    <property type="entry name" value="GAF"/>
</dbReference>
<organism evidence="9 10">
    <name type="scientific">Persicimonas caeni</name>
    <dbReference type="NCBI Taxonomy" id="2292766"/>
    <lineage>
        <taxon>Bacteria</taxon>
        <taxon>Deltaproteobacteria</taxon>
        <taxon>Bradymonadales</taxon>
        <taxon>Bradymonadaceae</taxon>
        <taxon>Persicimonas</taxon>
    </lineage>
</organism>
<dbReference type="Gene3D" id="3.30.200.20">
    <property type="entry name" value="Phosphorylase Kinase, domain 1"/>
    <property type="match status" value="1"/>
</dbReference>
<dbReference type="InterPro" id="IPR000160">
    <property type="entry name" value="GGDEF_dom"/>
</dbReference>
<dbReference type="RefSeq" id="WP_141196129.1">
    <property type="nucleotide sequence ID" value="NZ_CP041186.1"/>
</dbReference>
<dbReference type="InterPro" id="IPR029787">
    <property type="entry name" value="Nucleotide_cyclase"/>
</dbReference>
<dbReference type="SUPFAM" id="SSF52540">
    <property type="entry name" value="P-loop containing nucleoside triphosphate hydrolases"/>
    <property type="match status" value="1"/>
</dbReference>
<dbReference type="GO" id="GO:1902201">
    <property type="term" value="P:negative regulation of bacterial-type flagellum-dependent cell motility"/>
    <property type="evidence" value="ECO:0007669"/>
    <property type="project" value="TreeGrafter"/>
</dbReference>
<name>A0A4Y6PMW0_PERCE</name>
<accession>A0A5B8Y354</accession>
<dbReference type="GO" id="GO:0052621">
    <property type="term" value="F:diguanylate cyclase activity"/>
    <property type="evidence" value="ECO:0007669"/>
    <property type="project" value="TreeGrafter"/>
</dbReference>
<dbReference type="Pfam" id="PF00990">
    <property type="entry name" value="GGDEF"/>
    <property type="match status" value="1"/>
</dbReference>
<dbReference type="SUPFAM" id="SSF55781">
    <property type="entry name" value="GAF domain-like"/>
    <property type="match status" value="2"/>
</dbReference>
<dbReference type="SMART" id="SM00220">
    <property type="entry name" value="S_TKc"/>
    <property type="match status" value="1"/>
</dbReference>
<dbReference type="InterPro" id="IPR017441">
    <property type="entry name" value="Protein_kinase_ATP_BS"/>
</dbReference>
<dbReference type="Gene3D" id="1.25.40.10">
    <property type="entry name" value="Tetratricopeptide repeat domain"/>
    <property type="match status" value="2"/>
</dbReference>
<evidence type="ECO:0000313" key="9">
    <source>
        <dbReference type="EMBL" id="QDG49632.1"/>
    </source>
</evidence>
<dbReference type="InterPro" id="IPR011990">
    <property type="entry name" value="TPR-like_helical_dom_sf"/>
</dbReference>
<dbReference type="SMART" id="SM00065">
    <property type="entry name" value="GAF"/>
    <property type="match status" value="2"/>
</dbReference>
<dbReference type="Gene3D" id="1.10.510.10">
    <property type="entry name" value="Transferase(Phosphotransferase) domain 1"/>
    <property type="match status" value="1"/>
</dbReference>
<dbReference type="PROSITE" id="PS50011">
    <property type="entry name" value="PROTEIN_KINASE_DOM"/>
    <property type="match status" value="1"/>
</dbReference>
<feature type="domain" description="Protein kinase" evidence="7">
    <location>
        <begin position="18"/>
        <end position="279"/>
    </location>
</feature>
<dbReference type="Pfam" id="PF00069">
    <property type="entry name" value="Pkinase"/>
    <property type="match status" value="1"/>
</dbReference>
<dbReference type="PROSITE" id="PS00107">
    <property type="entry name" value="PROTEIN_KINASE_ATP"/>
    <property type="match status" value="1"/>
</dbReference>
<dbReference type="SMART" id="SM00267">
    <property type="entry name" value="GGDEF"/>
    <property type="match status" value="1"/>
</dbReference>
<dbReference type="Pfam" id="PF13191">
    <property type="entry name" value="AAA_16"/>
    <property type="match status" value="1"/>
</dbReference>
<evidence type="ECO:0000256" key="4">
    <source>
        <dbReference type="PROSITE-ProRule" id="PRU00339"/>
    </source>
</evidence>
<dbReference type="EMBL" id="CP041186">
    <property type="protein sequence ID" value="QDG49632.1"/>
    <property type="molecule type" value="Genomic_DNA"/>
</dbReference>
<keyword evidence="2 5" id="KW-0547">Nucleotide-binding</keyword>
<dbReference type="InterPro" id="IPR019734">
    <property type="entry name" value="TPR_rpt"/>
</dbReference>
<dbReference type="SUPFAM" id="SSF55073">
    <property type="entry name" value="Nucleotide cyclase"/>
    <property type="match status" value="1"/>
</dbReference>
<dbReference type="FunFam" id="3.30.70.270:FF:000001">
    <property type="entry name" value="Diguanylate cyclase domain protein"/>
    <property type="match status" value="1"/>
</dbReference>
<dbReference type="Gene3D" id="3.30.450.40">
    <property type="match status" value="2"/>
</dbReference>
<dbReference type="SUPFAM" id="SSF48452">
    <property type="entry name" value="TPR-like"/>
    <property type="match status" value="1"/>
</dbReference>
<dbReference type="OrthoDB" id="5521237at2"/>
<comment type="subcellular location">
    <subcellularLocation>
        <location evidence="1">Membrane</location>
        <topology evidence="1">Single-pass membrane protein</topology>
    </subcellularLocation>
</comment>
<feature type="repeat" description="TPR" evidence="4">
    <location>
        <begin position="764"/>
        <end position="797"/>
    </location>
</feature>
<dbReference type="InterPro" id="IPR000719">
    <property type="entry name" value="Prot_kinase_dom"/>
</dbReference>
<dbReference type="InterPro" id="IPR043128">
    <property type="entry name" value="Rev_trsase/Diguanyl_cyclase"/>
</dbReference>
<sequence length="1802" mass="198691">MSQTATHDIVESLEIPGVDLLEEVGRGAHSAVYRARMGDEVCAVKVRRHITDADASRHTLRYRTEAAVLARFSHPGLARIIEAGETTREGRPYLIMEFVDGATLADTIDRRGPLGQTLVVDIACTLAAALGEVHRHGVIHRDIKPGNILLRAGDGAVKLIDFGFAARATGVDPDRAVVGTLRYSAPEQTGMLQRPVDARSDLYSLGVVLYECATGRPPFDAAEPAELVRQHAVDKPAPVRQMVPEISPALAHIIEKLLAKDPDDRYGSCAALVADLERLDSLDAAYADGDALELGHREERSQRHHSTPLVGRHRECRRLESAWLQARSGRGNICWLTGVPGAGTSRLVDEFLAQESGSSAFALSVRCAQTPKTPFGAVQRAGENFIRILRNLDPQDLSAWTSHIEQASQEHMPLLAQLTASAFDLPDVSKRFVAEDSGSPTRFAEATASFFLQLATADWPMVFVVDGIEHIDDASLQVLRQVAARVQNHHLLLVLTATEAPDSDSGPEAFLEDVANLPLQHLRIGPLDEEAVSELVASELGGDGLPVRVVRQITARTQGVPLAVREYLFSMLEAGVLRPTRDGWWVDTAGLASLDLPADVTLLMLRRIEELGDEPRSVLRAAAIEGQHFHIGLCSEYSGVDEGGVSEAVAHGIQLRLVEHVKEDIYAFVHRRIRSALADELDESSRRAVHQRIAEVLDDSQANGDAHLFSLARHYANGQVDSNRQRVYETNLHAGLLALRKHAFEEAYNFLLTARLHSPGEVDAQLLRALGEACAATGRVSEAIRLFENAVALASSDVERARLHARIARVYMAVLEMDEAWAQIQLALDHVDGKMPTTTAARGFGTVLAWLMAWLAARFPSKARTHDAAASATMRLRAHLYEIGAITAFFRLDYDLMGGLVIRALRIARRLPDCAEKAQAFSTYGAVLAILGRHATAEEYATRAIEIAEALDDREVLARARWFESTTYEFSGDARRAETLLRQTLREHGLWLELWEYVTVCGELGGLLLDRGFVHEAGSWGKKILERTDDTACHGELVHMERVYGLYLEAAARAWGGKGIEAHAFVEQARRLLEGRVQVGLGEASAVGYELAVHYELGNRGKDVEKLLAKWKRFELVPDRSPHQIRRFYIYQAYLRLDQFRYAREFDQRAARARFLEALDELKLAADTPKYATHLYVIQSDWEALNGQDERAGWLLSRADEVADLANSPWGNFEVALRRARRLKRQGNERAALRRARYAHSLASEYGWSHRARDVRNEFEFYVDPSSSTTTTSRSRGHSHSASEGSTDAQSLKLERYLDSLMEVAIASGTVFDPREQARVALDEIVRIFGAERAFLFGGERIDELDVIAGRDVRGRDLGDRGDYSSSVVERVCRERRSIVSTGSDEGDVLSSASAVHHNLRSIMAGPVQIQDRFLGVVYVDSRIARGVFAPDDAEILMAISSHIGIAQETARAAQLEVDIESERKKRELAEVIRHTTAAMTSTLDQSEVLERLLEGVGQLVVADRAVAFLLDGDQLELFVELGDGGATVGEASEWIFGDPRIERVMETVEPQVSSDGDDLGGTFSHADEGYSWMGVPIVSREQLAGMILLERDEDDAYGPDHVQLALALAGQAGIAIENARLFAQVERLAILDDLTGLPNRRRLFEVAEAEFSRARRYAKPLSAIMLDIDHFKKVNDTYGHAIGDEILRAVAHRCDDALRETDTIGRYGGEEFVVIMPETSLDEASQCVAERLRTAVADASIVTDRGEVSVTISLGVAELTPADEDVDSLLNRADEALYRAKEGGRNRVEVALSCTDTASHS</sequence>
<feature type="compositionally biased region" description="Low complexity" evidence="6">
    <location>
        <begin position="1266"/>
        <end position="1286"/>
    </location>
</feature>
<dbReference type="InterPro" id="IPR011009">
    <property type="entry name" value="Kinase-like_dom_sf"/>
</dbReference>
<dbReference type="PROSITE" id="PS00108">
    <property type="entry name" value="PROTEIN_KINASE_ST"/>
    <property type="match status" value="1"/>
</dbReference>
<proteinExistence type="predicted"/>
<dbReference type="Proteomes" id="UP000315995">
    <property type="component" value="Chromosome"/>
</dbReference>
<dbReference type="Pfam" id="PF13424">
    <property type="entry name" value="TPR_12"/>
    <property type="match status" value="1"/>
</dbReference>
<gene>
    <name evidence="9" type="ORF">FIV42_02410</name>
</gene>
<dbReference type="PANTHER" id="PTHR45138:SF9">
    <property type="entry name" value="DIGUANYLATE CYCLASE DGCM-RELATED"/>
    <property type="match status" value="1"/>
</dbReference>
<keyword evidence="10" id="KW-1185">Reference proteome</keyword>
<evidence type="ECO:0000259" key="8">
    <source>
        <dbReference type="PROSITE" id="PS50887"/>
    </source>
</evidence>
<dbReference type="InterPro" id="IPR008271">
    <property type="entry name" value="Ser/Thr_kinase_AS"/>
</dbReference>
<evidence type="ECO:0000256" key="1">
    <source>
        <dbReference type="ARBA" id="ARBA00004167"/>
    </source>
</evidence>
<evidence type="ECO:0000256" key="5">
    <source>
        <dbReference type="PROSITE-ProRule" id="PRU10141"/>
    </source>
</evidence>
<feature type="region of interest" description="Disordered" evidence="6">
    <location>
        <begin position="1265"/>
        <end position="1288"/>
    </location>
</feature>
<dbReference type="GO" id="GO:0005524">
    <property type="term" value="F:ATP binding"/>
    <property type="evidence" value="ECO:0007669"/>
    <property type="project" value="UniProtKB-UniRule"/>
</dbReference>
<dbReference type="GO" id="GO:0005886">
    <property type="term" value="C:plasma membrane"/>
    <property type="evidence" value="ECO:0007669"/>
    <property type="project" value="TreeGrafter"/>
</dbReference>
<evidence type="ECO:0000256" key="2">
    <source>
        <dbReference type="ARBA" id="ARBA00022741"/>
    </source>
</evidence>
<evidence type="ECO:0000259" key="7">
    <source>
        <dbReference type="PROSITE" id="PS50011"/>
    </source>
</evidence>
<dbReference type="InterPro" id="IPR050469">
    <property type="entry name" value="Diguanylate_Cyclase"/>
</dbReference>